<dbReference type="PRINTS" id="PR00315">
    <property type="entry name" value="ELONGATNFCT"/>
</dbReference>
<dbReference type="Gene3D" id="3.40.50.300">
    <property type="entry name" value="P-loop containing nucleotide triphosphate hydrolases"/>
    <property type="match status" value="1"/>
</dbReference>
<dbReference type="AlphaFoldDB" id="X1M319"/>
<comment type="caution">
    <text evidence="4">The sequence shown here is derived from an EMBL/GenBank/DDBJ whole genome shotgun (WGS) entry which is preliminary data.</text>
</comment>
<proteinExistence type="predicted"/>
<name>X1M319_9ZZZZ</name>
<dbReference type="GO" id="GO:0032790">
    <property type="term" value="P:ribosome disassembly"/>
    <property type="evidence" value="ECO:0007669"/>
    <property type="project" value="TreeGrafter"/>
</dbReference>
<keyword evidence="2" id="KW-0342">GTP-binding</keyword>
<dbReference type="CDD" id="cd04170">
    <property type="entry name" value="EF-G_bact"/>
    <property type="match status" value="1"/>
</dbReference>
<dbReference type="PANTHER" id="PTHR43261">
    <property type="entry name" value="TRANSLATION ELONGATION FACTOR G-RELATED"/>
    <property type="match status" value="1"/>
</dbReference>
<dbReference type="NCBIfam" id="TIGR00231">
    <property type="entry name" value="small_GTP"/>
    <property type="match status" value="1"/>
</dbReference>
<dbReference type="InterPro" id="IPR053905">
    <property type="entry name" value="EF-G-like_DII"/>
</dbReference>
<dbReference type="Pfam" id="PF22042">
    <property type="entry name" value="EF-G_D2"/>
    <property type="match status" value="1"/>
</dbReference>
<feature type="non-terminal residue" evidence="4">
    <location>
        <position position="379"/>
    </location>
</feature>
<gene>
    <name evidence="4" type="ORF">S06H3_15759</name>
</gene>
<keyword evidence="1" id="KW-0547">Nucleotide-binding</keyword>
<dbReference type="GO" id="GO:0005525">
    <property type="term" value="F:GTP binding"/>
    <property type="evidence" value="ECO:0007669"/>
    <property type="project" value="UniProtKB-KW"/>
</dbReference>
<sequence length="379" mass="40932">MKQYETNNLRNICICGSGTTGKTQLTEAMLFLAKAIERLGNTDSGNTVCDFSPDEIERNISIRSAVVFCEWKDKKINIIDTPGYADFIGEMTGGLSVADTAVLNICAFEGVGINTEKIWEHIQEKTKPTLIFVNRMDKENANFDNVLSTAKEKLSPNIAPITIPVGAAEDFKGIVNLITNKAIIDGKESEIPEELKSAAETYRDSLIEAIASSDDSLTEKYLDGKELTPDEIKGSIKRGMIAGKLIPLMVGSALNSIGVSELLDFTVDYLPSPLEFDSIAKVEPEGNFTGLVFKTSMESHMGAINYLKIISGSISGGTDVYNITRRGTERIGAVAFPLGKNRVEAGSANAGDIVALVKLKSTGTNFNLIAFPGICGNYF</sequence>
<dbReference type="Gene3D" id="2.40.30.10">
    <property type="entry name" value="Translation factors"/>
    <property type="match status" value="1"/>
</dbReference>
<reference evidence="4" key="1">
    <citation type="journal article" date="2014" name="Front. Microbiol.">
        <title>High frequency of phylogenetically diverse reductive dehalogenase-homologous genes in deep subseafloor sedimentary metagenomes.</title>
        <authorList>
            <person name="Kawai M."/>
            <person name="Futagami T."/>
            <person name="Toyoda A."/>
            <person name="Takaki Y."/>
            <person name="Nishi S."/>
            <person name="Hori S."/>
            <person name="Arai W."/>
            <person name="Tsubouchi T."/>
            <person name="Morono Y."/>
            <person name="Uchiyama I."/>
            <person name="Ito T."/>
            <person name="Fujiyama A."/>
            <person name="Inagaki F."/>
            <person name="Takami H."/>
        </authorList>
    </citation>
    <scope>NUCLEOTIDE SEQUENCE</scope>
    <source>
        <strain evidence="4">Expedition CK06-06</strain>
    </source>
</reference>
<evidence type="ECO:0000256" key="1">
    <source>
        <dbReference type="ARBA" id="ARBA00022741"/>
    </source>
</evidence>
<evidence type="ECO:0000256" key="2">
    <source>
        <dbReference type="ARBA" id="ARBA00023134"/>
    </source>
</evidence>
<organism evidence="4">
    <name type="scientific">marine sediment metagenome</name>
    <dbReference type="NCBI Taxonomy" id="412755"/>
    <lineage>
        <taxon>unclassified sequences</taxon>
        <taxon>metagenomes</taxon>
        <taxon>ecological metagenomes</taxon>
    </lineage>
</organism>
<dbReference type="SUPFAM" id="SSF50447">
    <property type="entry name" value="Translation proteins"/>
    <property type="match status" value="1"/>
</dbReference>
<dbReference type="InterPro" id="IPR027417">
    <property type="entry name" value="P-loop_NTPase"/>
</dbReference>
<dbReference type="InterPro" id="IPR009000">
    <property type="entry name" value="Transl_B-barrel_sf"/>
</dbReference>
<accession>X1M319</accession>
<dbReference type="GO" id="GO:0003924">
    <property type="term" value="F:GTPase activity"/>
    <property type="evidence" value="ECO:0007669"/>
    <property type="project" value="InterPro"/>
</dbReference>
<evidence type="ECO:0000313" key="4">
    <source>
        <dbReference type="EMBL" id="GAI12451.1"/>
    </source>
</evidence>
<dbReference type="EMBL" id="BARV01007766">
    <property type="protein sequence ID" value="GAI12451.1"/>
    <property type="molecule type" value="Genomic_DNA"/>
</dbReference>
<dbReference type="PROSITE" id="PS51722">
    <property type="entry name" value="G_TR_2"/>
    <property type="match status" value="1"/>
</dbReference>
<feature type="domain" description="Tr-type G" evidence="3">
    <location>
        <begin position="7"/>
        <end position="274"/>
    </location>
</feature>
<protein>
    <recommendedName>
        <fullName evidence="3">Tr-type G domain-containing protein</fullName>
    </recommendedName>
</protein>
<evidence type="ECO:0000259" key="3">
    <source>
        <dbReference type="PROSITE" id="PS51722"/>
    </source>
</evidence>
<dbReference type="InterPro" id="IPR000795">
    <property type="entry name" value="T_Tr_GTP-bd_dom"/>
</dbReference>
<dbReference type="Pfam" id="PF00009">
    <property type="entry name" value="GTP_EFTU"/>
    <property type="match status" value="1"/>
</dbReference>
<dbReference type="PANTHER" id="PTHR43261:SF6">
    <property type="entry name" value="ELONGATION FACTOR G-LIKE PROTEIN"/>
    <property type="match status" value="1"/>
</dbReference>
<dbReference type="InterPro" id="IPR005225">
    <property type="entry name" value="Small_GTP-bd"/>
</dbReference>
<dbReference type="SUPFAM" id="SSF52540">
    <property type="entry name" value="P-loop containing nucleoside triphosphate hydrolases"/>
    <property type="match status" value="1"/>
</dbReference>